<keyword evidence="2 5" id="KW-0436">Ligase</keyword>
<feature type="active site" description="Tele-AMP-histidine intermediate" evidence="5">
    <location>
        <position position="309"/>
    </location>
</feature>
<dbReference type="EMBL" id="JAENIL010000081">
    <property type="protein sequence ID" value="MBK1880322.1"/>
    <property type="molecule type" value="Genomic_DNA"/>
</dbReference>
<comment type="function">
    <text evidence="5">Catalyzes the conversion of 3'-phosphate to a 2',3'-cyclic phosphodiester at the end of RNA. The mechanism of action of the enzyme occurs in 3 steps: (A) adenylation of the enzyme by ATP; (B) transfer of adenylate to an RNA-N3'P to produce RNA-N3'PP5'A; (C) and attack of the adjacent 2'-hydroxyl on the 3'-phosphorus in the diester linkage to produce the cyclic end product. The biological role of this enzyme is unknown but it is likely to function in some aspects of cellular RNA processing.</text>
</comment>
<evidence type="ECO:0000313" key="10">
    <source>
        <dbReference type="Proteomes" id="UP000617628"/>
    </source>
</evidence>
<dbReference type="InterPro" id="IPR023797">
    <property type="entry name" value="RNA3'_phos_cyclase_dom"/>
</dbReference>
<dbReference type="PANTHER" id="PTHR11096:SF0">
    <property type="entry name" value="RNA 3'-TERMINAL PHOSPHATE CYCLASE"/>
    <property type="match status" value="1"/>
</dbReference>
<evidence type="ECO:0000259" key="7">
    <source>
        <dbReference type="Pfam" id="PF01137"/>
    </source>
</evidence>
<dbReference type="PIRSF" id="PIRSF005378">
    <property type="entry name" value="RNA3'_term_phos_cycl_euk"/>
    <property type="match status" value="1"/>
</dbReference>
<reference evidence="9" key="1">
    <citation type="submission" date="2021-01" db="EMBL/GenBank/DDBJ databases">
        <title>Modified the classification status of verrucomicrobia.</title>
        <authorList>
            <person name="Feng X."/>
        </authorList>
    </citation>
    <scope>NUCLEOTIDE SEQUENCE</scope>
    <source>
        <strain evidence="9">KCTC 13126</strain>
    </source>
</reference>
<dbReference type="EC" id="6.5.1.4" evidence="5 6"/>
<dbReference type="InterPro" id="IPR013791">
    <property type="entry name" value="RNA3'-term_phos_cycl_insert"/>
</dbReference>
<dbReference type="Gene3D" id="3.65.10.20">
    <property type="entry name" value="RNA 3'-terminal phosphate cyclase domain"/>
    <property type="match status" value="1"/>
</dbReference>
<feature type="binding site" evidence="5">
    <location>
        <begin position="284"/>
        <end position="288"/>
    </location>
    <ligand>
        <name>ATP</name>
        <dbReference type="ChEBI" id="CHEBI:30616"/>
    </ligand>
</feature>
<gene>
    <name evidence="5" type="primary">rtcA</name>
    <name evidence="9" type="ORF">JIN87_25785</name>
</gene>
<dbReference type="GO" id="GO:0005524">
    <property type="term" value="F:ATP binding"/>
    <property type="evidence" value="ECO:0007669"/>
    <property type="project" value="UniProtKB-KW"/>
</dbReference>
<keyword evidence="3 5" id="KW-0547">Nucleotide-binding</keyword>
<protein>
    <recommendedName>
        <fullName evidence="5 6">RNA 3'-terminal phosphate cyclase</fullName>
        <shortName evidence="5">RNA cyclase</shortName>
        <shortName evidence="5">RNA-3'-phosphate cyclase</shortName>
        <ecNumber evidence="5 6">6.5.1.4</ecNumber>
    </recommendedName>
</protein>
<feature type="domain" description="RNA 3'-terminal phosphate cyclase insert" evidence="8">
    <location>
        <begin position="183"/>
        <end position="274"/>
    </location>
</feature>
<dbReference type="RefSeq" id="WP_200359164.1">
    <property type="nucleotide sequence ID" value="NZ_JAENIL010000081.1"/>
</dbReference>
<dbReference type="Pfam" id="PF01137">
    <property type="entry name" value="RTC"/>
    <property type="match status" value="1"/>
</dbReference>
<evidence type="ECO:0000313" key="9">
    <source>
        <dbReference type="EMBL" id="MBK1880322.1"/>
    </source>
</evidence>
<feature type="binding site" evidence="5">
    <location>
        <position position="102"/>
    </location>
    <ligand>
        <name>ATP</name>
        <dbReference type="ChEBI" id="CHEBI:30616"/>
    </ligand>
</feature>
<comment type="subcellular location">
    <subcellularLocation>
        <location evidence="5">Cytoplasm</location>
    </subcellularLocation>
</comment>
<evidence type="ECO:0000256" key="1">
    <source>
        <dbReference type="ARBA" id="ARBA00009206"/>
    </source>
</evidence>
<comment type="similarity">
    <text evidence="1 5">Belongs to the RNA 3'-terminal cyclase family. Type 1 subfamily.</text>
</comment>
<dbReference type="HAMAP" id="MF_00200">
    <property type="entry name" value="RTC"/>
    <property type="match status" value="1"/>
</dbReference>
<dbReference type="InterPro" id="IPR000228">
    <property type="entry name" value="RNA3'_term_phos_cyc"/>
</dbReference>
<feature type="domain" description="RNA 3'-terminal phosphate cyclase" evidence="7">
    <location>
        <begin position="11"/>
        <end position="326"/>
    </location>
</feature>
<dbReference type="NCBIfam" id="NF003246">
    <property type="entry name" value="PRK04204.1-2"/>
    <property type="match status" value="1"/>
</dbReference>
<keyword evidence="10" id="KW-1185">Reference proteome</keyword>
<dbReference type="PANTHER" id="PTHR11096">
    <property type="entry name" value="RNA 3' TERMINAL PHOSPHATE CYCLASE"/>
    <property type="match status" value="1"/>
</dbReference>
<dbReference type="Pfam" id="PF05189">
    <property type="entry name" value="RTC_insert"/>
    <property type="match status" value="1"/>
</dbReference>
<dbReference type="GO" id="GO:0005737">
    <property type="term" value="C:cytoplasm"/>
    <property type="evidence" value="ECO:0007669"/>
    <property type="project" value="UniProtKB-SubCell"/>
</dbReference>
<evidence type="ECO:0000256" key="2">
    <source>
        <dbReference type="ARBA" id="ARBA00022598"/>
    </source>
</evidence>
<dbReference type="SUPFAM" id="SSF55205">
    <property type="entry name" value="EPT/RTPC-like"/>
    <property type="match status" value="1"/>
</dbReference>
<evidence type="ECO:0000256" key="5">
    <source>
        <dbReference type="HAMAP-Rule" id="MF_00200"/>
    </source>
</evidence>
<sequence>MTTINIDGSLGEGGGQVLRSSLSLSMITGQPFRIEKIRAKRAKPGLMRQHLTCVRAAAEICGAKVEGAELKSQELSFVPGKVKTGEYSFAVGTAGSTSLVFQTVFLPLLLADGESIVQFEGGTHNSKAPSFDYISEVFMPVVRRMGAEAELELVRAGFYPAGQGQFVAEIGSVDSLKPIELLRRGGLKSRLAVAGLCNLEERIGKRELSELSKVLDLNLKEMNVHHYEGAAGAGNVLSMAYEFDELTEIFTGFGEKGVTAEFVAKQVAKEAARYAKEEAPVGDYLADQLLLPFALVGGGRFRTLALSQHFLTNKDIIEKFLDVEIETTRESRLSWLVEIKTK</sequence>
<dbReference type="InterPro" id="IPR036553">
    <property type="entry name" value="RPTC_insert"/>
</dbReference>
<dbReference type="NCBIfam" id="TIGR03399">
    <property type="entry name" value="RNA_3prim_cycl"/>
    <property type="match status" value="1"/>
</dbReference>
<accession>A0A934S0X1</accession>
<dbReference type="GO" id="GO:0006396">
    <property type="term" value="P:RNA processing"/>
    <property type="evidence" value="ECO:0007669"/>
    <property type="project" value="UniProtKB-UniRule"/>
</dbReference>
<evidence type="ECO:0000256" key="4">
    <source>
        <dbReference type="ARBA" id="ARBA00024481"/>
    </source>
</evidence>
<name>A0A934S0X1_9BACT</name>
<dbReference type="InterPro" id="IPR037136">
    <property type="entry name" value="RNA3'_phos_cyclase_dom_sf"/>
</dbReference>
<organism evidence="9 10">
    <name type="scientific">Pelagicoccus mobilis</name>
    <dbReference type="NCBI Taxonomy" id="415221"/>
    <lineage>
        <taxon>Bacteria</taxon>
        <taxon>Pseudomonadati</taxon>
        <taxon>Verrucomicrobiota</taxon>
        <taxon>Opitutia</taxon>
        <taxon>Puniceicoccales</taxon>
        <taxon>Pelagicoccaceae</taxon>
        <taxon>Pelagicoccus</taxon>
    </lineage>
</organism>
<dbReference type="SUPFAM" id="SSF52913">
    <property type="entry name" value="RNA 3'-terminal phosphate cyclase, RPTC, insert domain"/>
    <property type="match status" value="1"/>
</dbReference>
<dbReference type="InterPro" id="IPR017770">
    <property type="entry name" value="RNA3'_term_phos_cyc_type_1"/>
</dbReference>
<dbReference type="Gene3D" id="3.30.360.20">
    <property type="entry name" value="RNA 3'-terminal phosphate cyclase, insert domain"/>
    <property type="match status" value="1"/>
</dbReference>
<dbReference type="AlphaFoldDB" id="A0A934S0X1"/>
<dbReference type="GO" id="GO:0003963">
    <property type="term" value="F:RNA-3'-phosphate cyclase activity"/>
    <property type="evidence" value="ECO:0007669"/>
    <property type="project" value="UniProtKB-UniRule"/>
</dbReference>
<comment type="caution">
    <text evidence="9">The sequence shown here is derived from an EMBL/GenBank/DDBJ whole genome shotgun (WGS) entry which is preliminary data.</text>
</comment>
<dbReference type="InterPro" id="IPR013792">
    <property type="entry name" value="RNA3'P_cycl/enolpyr_Trfase_a/b"/>
</dbReference>
<keyword evidence="5" id="KW-0067">ATP-binding</keyword>
<evidence type="ECO:0000256" key="6">
    <source>
        <dbReference type="NCBIfam" id="TIGR03399"/>
    </source>
</evidence>
<evidence type="ECO:0000256" key="3">
    <source>
        <dbReference type="ARBA" id="ARBA00022741"/>
    </source>
</evidence>
<keyword evidence="5" id="KW-0963">Cytoplasm</keyword>
<comment type="catalytic activity">
    <reaction evidence="4 5">
        <text>a 3'-end 3'-phospho-ribonucleotide-RNA + ATP = a 3'-end 2',3'-cyclophospho-ribonucleotide-RNA + AMP + diphosphate</text>
        <dbReference type="Rhea" id="RHEA:23976"/>
        <dbReference type="Rhea" id="RHEA-COMP:10463"/>
        <dbReference type="Rhea" id="RHEA-COMP:10464"/>
        <dbReference type="ChEBI" id="CHEBI:30616"/>
        <dbReference type="ChEBI" id="CHEBI:33019"/>
        <dbReference type="ChEBI" id="CHEBI:83062"/>
        <dbReference type="ChEBI" id="CHEBI:83064"/>
        <dbReference type="ChEBI" id="CHEBI:456215"/>
        <dbReference type="EC" id="6.5.1.4"/>
    </reaction>
</comment>
<dbReference type="Proteomes" id="UP000617628">
    <property type="component" value="Unassembled WGS sequence"/>
</dbReference>
<evidence type="ECO:0000259" key="8">
    <source>
        <dbReference type="Pfam" id="PF05189"/>
    </source>
</evidence>
<proteinExistence type="inferred from homology"/>